<feature type="compositionally biased region" description="Basic residues" evidence="1">
    <location>
        <begin position="300"/>
        <end position="310"/>
    </location>
</feature>
<feature type="compositionally biased region" description="Pro residues" evidence="1">
    <location>
        <begin position="1060"/>
        <end position="1069"/>
    </location>
</feature>
<reference evidence="2" key="1">
    <citation type="submission" date="2020-06" db="EMBL/GenBank/DDBJ databases">
        <authorList>
            <consortium name="Plant Systems Biology data submission"/>
        </authorList>
    </citation>
    <scope>NUCLEOTIDE SEQUENCE</scope>
    <source>
        <strain evidence="2">D6</strain>
    </source>
</reference>
<organism evidence="2 3">
    <name type="scientific">Seminavis robusta</name>
    <dbReference type="NCBI Taxonomy" id="568900"/>
    <lineage>
        <taxon>Eukaryota</taxon>
        <taxon>Sar</taxon>
        <taxon>Stramenopiles</taxon>
        <taxon>Ochrophyta</taxon>
        <taxon>Bacillariophyta</taxon>
        <taxon>Bacillariophyceae</taxon>
        <taxon>Bacillariophycidae</taxon>
        <taxon>Naviculales</taxon>
        <taxon>Naviculaceae</taxon>
        <taxon>Seminavis</taxon>
    </lineage>
</organism>
<feature type="region of interest" description="Disordered" evidence="1">
    <location>
        <begin position="49"/>
        <end position="112"/>
    </location>
</feature>
<feature type="compositionally biased region" description="Low complexity" evidence="1">
    <location>
        <begin position="549"/>
        <end position="564"/>
    </location>
</feature>
<gene>
    <name evidence="2" type="ORF">SEMRO_9_G007150.1</name>
</gene>
<sequence>MAAASASVEDDDLLTQLRQLTNDPNLDEETGKFFLEMCAGDLEKAAEFYKEQQPAPAPAPPPAVPSRQTSGTTATGMSTTTTTGLSATRMSMSMSSGSASASAGSRRRTSTVSAIPKNINATVRRLEPGMSMSMSMGNSSSHTIGSGAEPGVGLVTGRRNRGFANNVELLGSAAEFEFLNQATTNPYTSPPAPNKTVNVDVYGFSSPGAFHEYQDGSDGMYARERRESAVSNNNNNNRRSSALNPPIEPLLASNHRPVRRVHTGNDAPNKRPSGSLHRQRQDRSNSNSPTPGLISADPRRRAHSPPRNRPSHITSSHSHHNSNHNNSQTRLSTVSALTDYDSMVSSSRLYDDEDADDRKKPAPSRNEGSLDHSDRDWTGRSLLYADSRHRMSTASTLSAFSDEMGVSQSSLMTDDNEFLKDHDQPKKRAPDYHNNHNNHHIDGFDYDDGDLNNDDIIGNSNCSSSSRRRVSTRNYAVEPCSKQIITGQNEDIEMMRIVQRIAMEEDTSMSSLGDDFSDSNLVGLGGKRISHSSSSSGATCTGRRDSSARRVSAAMMTPSEPTITEETEHSGALDTSSAASTDRPDPPGDTINTPWLYDHSNSSINNSNSNNSKSGKAKMTRATRPGAVSMAMNGTSSEPLLGKVKRAPATQPGVVSVVGSAATEPQHGKGRRLTQATRPGAVNVSVTEVQEPGTLSPSSPSPREAVMDIDDINQNSLSSIPVPPLLPLSQKQQGKARRTTPATRPGAVSVPASDEDLTSHHDSSNNNMSLGDSTSSMQDEPDRKIRRAPTSRPGAASVMASSEPSSGNNPPRQKASVGVHTADSAKADPDCGKGLRRTNATVPGAVSVSADDNQEEPRSFQHSKVRHRGASQPGAVSVPGGTSNEDQQETKSGARGLRKTSRPGAVSVNADNQQTQETAKEGKLSGLRRGKVKPGATSVSGTSEQDEAEQTKTGKFRLGQKPGVVRVVSKTSTDDSSKASDKDGKKTEENWKVKKPGAVSVTSSEDDSNYFDRQSPTPDTEEPAMDPGGIMVSEVGVDSDDVIPTAGTNEAKEVPSASAPLPPIAPSRPPQRRTNAPTKRVASRPDALLPNAPLPTPGNRGKTDAGASTKKEKKGMIRRIFSRGKHKQPADKAEENMDSFDPDNPMLRRSGTGRTYPGR</sequence>
<protein>
    <submittedName>
        <fullName evidence="2">Uncharacterized protein</fullName>
    </submittedName>
</protein>
<comment type="caution">
    <text evidence="2">The sequence shown here is derived from an EMBL/GenBank/DDBJ whole genome shotgun (WGS) entry which is preliminary data.</text>
</comment>
<proteinExistence type="predicted"/>
<feature type="region of interest" description="Disordered" evidence="1">
    <location>
        <begin position="713"/>
        <end position="1159"/>
    </location>
</feature>
<feature type="compositionally biased region" description="Basic and acidic residues" evidence="1">
    <location>
        <begin position="972"/>
        <end position="992"/>
    </location>
</feature>
<feature type="compositionally biased region" description="Polar residues" evidence="1">
    <location>
        <begin position="764"/>
        <end position="778"/>
    </location>
</feature>
<keyword evidence="3" id="KW-1185">Reference proteome</keyword>
<feature type="region of interest" description="Disordered" evidence="1">
    <location>
        <begin position="227"/>
        <end position="330"/>
    </location>
</feature>
<dbReference type="AlphaFoldDB" id="A0A9N8D602"/>
<accession>A0A9N8D602</accession>
<feature type="region of interest" description="Disordered" evidence="1">
    <location>
        <begin position="348"/>
        <end position="376"/>
    </location>
</feature>
<feature type="compositionally biased region" description="Low complexity" evidence="1">
    <location>
        <begin position="600"/>
        <end position="612"/>
    </location>
</feature>
<feature type="compositionally biased region" description="Basic and acidic residues" evidence="1">
    <location>
        <begin position="823"/>
        <end position="833"/>
    </location>
</feature>
<feature type="compositionally biased region" description="Low complexity" evidence="1">
    <location>
        <begin position="229"/>
        <end position="242"/>
    </location>
</feature>
<evidence type="ECO:0000256" key="1">
    <source>
        <dbReference type="SAM" id="MobiDB-lite"/>
    </source>
</evidence>
<evidence type="ECO:0000313" key="3">
    <source>
        <dbReference type="Proteomes" id="UP001153069"/>
    </source>
</evidence>
<evidence type="ECO:0000313" key="2">
    <source>
        <dbReference type="EMBL" id="CAB9496749.1"/>
    </source>
</evidence>
<feature type="region of interest" description="Disordered" evidence="1">
    <location>
        <begin position="527"/>
        <end position="621"/>
    </location>
</feature>
<dbReference type="Proteomes" id="UP001153069">
    <property type="component" value="Unassembled WGS sequence"/>
</dbReference>
<name>A0A9N8D602_9STRA</name>
<feature type="region of interest" description="Disordered" evidence="1">
    <location>
        <begin position="1"/>
        <end position="27"/>
    </location>
</feature>
<feature type="compositionally biased region" description="Pro residues" evidence="1">
    <location>
        <begin position="55"/>
        <end position="64"/>
    </location>
</feature>
<feature type="compositionally biased region" description="Low complexity" evidence="1">
    <location>
        <begin position="14"/>
        <end position="23"/>
    </location>
</feature>
<feature type="compositionally biased region" description="Polar residues" evidence="1">
    <location>
        <begin position="799"/>
        <end position="811"/>
    </location>
</feature>
<dbReference type="EMBL" id="CAICTM010000009">
    <property type="protein sequence ID" value="CAB9496749.1"/>
    <property type="molecule type" value="Genomic_DNA"/>
</dbReference>
<feature type="compositionally biased region" description="Low complexity" evidence="1">
    <location>
        <begin position="69"/>
        <end position="104"/>
    </location>
</feature>
<feature type="compositionally biased region" description="Basic residues" evidence="1">
    <location>
        <begin position="1111"/>
        <end position="1127"/>
    </location>
</feature>